<comment type="caution">
    <text evidence="1">The sequence shown here is derived from an EMBL/GenBank/DDBJ whole genome shotgun (WGS) entry which is preliminary data.</text>
</comment>
<accession>A0ABP7T084</accession>
<evidence type="ECO:0000313" key="1">
    <source>
        <dbReference type="EMBL" id="GAA4018943.1"/>
    </source>
</evidence>
<organism evidence="1 2">
    <name type="scientific">Actimicrobium antarcticum</name>
    <dbReference type="NCBI Taxonomy" id="1051899"/>
    <lineage>
        <taxon>Bacteria</taxon>
        <taxon>Pseudomonadati</taxon>
        <taxon>Pseudomonadota</taxon>
        <taxon>Betaproteobacteria</taxon>
        <taxon>Burkholderiales</taxon>
        <taxon>Oxalobacteraceae</taxon>
        <taxon>Actimicrobium</taxon>
    </lineage>
</organism>
<proteinExistence type="predicted"/>
<protein>
    <recommendedName>
        <fullName evidence="3">HTH-type transcriptional regulator / antitoxin HigA</fullName>
    </recommendedName>
</protein>
<evidence type="ECO:0008006" key="3">
    <source>
        <dbReference type="Google" id="ProtNLM"/>
    </source>
</evidence>
<gene>
    <name evidence="1" type="ORF">GCM10022212_13750</name>
</gene>
<dbReference type="InterPro" id="IPR039060">
    <property type="entry name" value="Antitox_HigA"/>
</dbReference>
<name>A0ABP7T084_9BURK</name>
<keyword evidence="2" id="KW-1185">Reference proteome</keyword>
<reference evidence="2" key="1">
    <citation type="journal article" date="2019" name="Int. J. Syst. Evol. Microbiol.">
        <title>The Global Catalogue of Microorganisms (GCM) 10K type strain sequencing project: providing services to taxonomists for standard genome sequencing and annotation.</title>
        <authorList>
            <consortium name="The Broad Institute Genomics Platform"/>
            <consortium name="The Broad Institute Genome Sequencing Center for Infectious Disease"/>
            <person name="Wu L."/>
            <person name="Ma J."/>
        </authorList>
    </citation>
    <scope>NUCLEOTIDE SEQUENCE [LARGE SCALE GENOMIC DNA]</scope>
    <source>
        <strain evidence="2">JCM 16673</strain>
    </source>
</reference>
<dbReference type="PANTHER" id="PTHR40455">
    <property type="entry name" value="ANTITOXIN HIGA"/>
    <property type="match status" value="1"/>
</dbReference>
<dbReference type="Proteomes" id="UP001501353">
    <property type="component" value="Unassembled WGS sequence"/>
</dbReference>
<evidence type="ECO:0000313" key="2">
    <source>
        <dbReference type="Proteomes" id="UP001501353"/>
    </source>
</evidence>
<sequence>MGEQYQRALEVACWYVDHEPVPDSPEGDRFEVLLMLIEAYENTIYPASAPDPVAAIKFRMEQAGLVAKDLVAMIGKLDRVYEIINCKRPLILAMIRRLQAGLHISAESLISGSASSGWFPAQCAVLTVHFSASARTRSYFCLASSS</sequence>
<dbReference type="PANTHER" id="PTHR40455:SF1">
    <property type="entry name" value="ANTITOXIN HIGA"/>
    <property type="match status" value="1"/>
</dbReference>
<dbReference type="EMBL" id="BAAAZE010000007">
    <property type="protein sequence ID" value="GAA4018943.1"/>
    <property type="molecule type" value="Genomic_DNA"/>
</dbReference>